<dbReference type="RefSeq" id="XP_056789365.1">
    <property type="nucleotide sequence ID" value="XM_056935493.1"/>
</dbReference>
<evidence type="ECO:0000313" key="7">
    <source>
        <dbReference type="Proteomes" id="UP001148312"/>
    </source>
</evidence>
<protein>
    <recommendedName>
        <fullName evidence="5">Chorismate-utilising enzyme C-terminal domain-containing protein</fullName>
    </recommendedName>
</protein>
<evidence type="ECO:0000313" key="6">
    <source>
        <dbReference type="EMBL" id="KAJ5484095.1"/>
    </source>
</evidence>
<comment type="cofactor">
    <cofactor evidence="1">
        <name>Mg(2+)</name>
        <dbReference type="ChEBI" id="CHEBI:18420"/>
    </cofactor>
</comment>
<dbReference type="GO" id="GO:0000162">
    <property type="term" value="P:L-tryptophan biosynthetic process"/>
    <property type="evidence" value="ECO:0007669"/>
    <property type="project" value="TreeGrafter"/>
</dbReference>
<dbReference type="Pfam" id="PF00425">
    <property type="entry name" value="Chorismate_bind"/>
    <property type="match status" value="1"/>
</dbReference>
<evidence type="ECO:0000259" key="5">
    <source>
        <dbReference type="Pfam" id="PF00425"/>
    </source>
</evidence>
<keyword evidence="4" id="KW-0456">Lyase</keyword>
<dbReference type="InterPro" id="IPR005801">
    <property type="entry name" value="ADC_synthase"/>
</dbReference>
<name>A0A9W9X5P1_9EURO</name>
<evidence type="ECO:0000256" key="3">
    <source>
        <dbReference type="ARBA" id="ARBA00022842"/>
    </source>
</evidence>
<reference evidence="6" key="2">
    <citation type="journal article" date="2023" name="IMA Fungus">
        <title>Comparative genomic study of the Penicillium genus elucidates a diverse pangenome and 15 lateral gene transfer events.</title>
        <authorList>
            <person name="Petersen C."/>
            <person name="Sorensen T."/>
            <person name="Nielsen M.R."/>
            <person name="Sondergaard T.E."/>
            <person name="Sorensen J.L."/>
            <person name="Fitzpatrick D.A."/>
            <person name="Frisvad J.C."/>
            <person name="Nielsen K.L."/>
        </authorList>
    </citation>
    <scope>NUCLEOTIDE SEQUENCE</scope>
    <source>
        <strain evidence="6">IBT 30728</strain>
    </source>
</reference>
<dbReference type="InterPro" id="IPR015890">
    <property type="entry name" value="Chorismate_C"/>
</dbReference>
<feature type="domain" description="Chorismate-utilising enzyme C-terminal" evidence="5">
    <location>
        <begin position="178"/>
        <end position="431"/>
    </location>
</feature>
<dbReference type="PANTHER" id="PTHR11236:SF48">
    <property type="entry name" value="ISOCHORISMATE SYNTHASE MENF"/>
    <property type="match status" value="1"/>
</dbReference>
<proteinExistence type="predicted"/>
<dbReference type="NCBIfam" id="TIGR03494">
    <property type="entry name" value="salicyl_syn"/>
    <property type="match status" value="1"/>
</dbReference>
<keyword evidence="7" id="KW-1185">Reference proteome</keyword>
<dbReference type="GO" id="GO:0046872">
    <property type="term" value="F:metal ion binding"/>
    <property type="evidence" value="ECO:0007669"/>
    <property type="project" value="UniProtKB-KW"/>
</dbReference>
<dbReference type="GO" id="GO:0016833">
    <property type="term" value="F:oxo-acid-lyase activity"/>
    <property type="evidence" value="ECO:0007669"/>
    <property type="project" value="InterPro"/>
</dbReference>
<keyword evidence="3" id="KW-0460">Magnesium</keyword>
<evidence type="ECO:0000256" key="2">
    <source>
        <dbReference type="ARBA" id="ARBA00022723"/>
    </source>
</evidence>
<reference evidence="6" key="1">
    <citation type="submission" date="2022-12" db="EMBL/GenBank/DDBJ databases">
        <authorList>
            <person name="Petersen C."/>
        </authorList>
    </citation>
    <scope>NUCLEOTIDE SEQUENCE</scope>
    <source>
        <strain evidence="6">IBT 30728</strain>
    </source>
</reference>
<dbReference type="GO" id="GO:0008909">
    <property type="term" value="F:isochorismate synthase activity"/>
    <property type="evidence" value="ECO:0007669"/>
    <property type="project" value="InterPro"/>
</dbReference>
<organism evidence="6 7">
    <name type="scientific">Penicillium diatomitis</name>
    <dbReference type="NCBI Taxonomy" id="2819901"/>
    <lineage>
        <taxon>Eukaryota</taxon>
        <taxon>Fungi</taxon>
        <taxon>Dikarya</taxon>
        <taxon>Ascomycota</taxon>
        <taxon>Pezizomycotina</taxon>
        <taxon>Eurotiomycetes</taxon>
        <taxon>Eurotiomycetidae</taxon>
        <taxon>Eurotiales</taxon>
        <taxon>Aspergillaceae</taxon>
        <taxon>Penicillium</taxon>
    </lineage>
</organism>
<dbReference type="InterPro" id="IPR019996">
    <property type="entry name" value="Salicylate_synthase"/>
</dbReference>
<dbReference type="SUPFAM" id="SSF56322">
    <property type="entry name" value="ADC synthase"/>
    <property type="match status" value="1"/>
</dbReference>
<gene>
    <name evidence="6" type="ORF">N7539_005891</name>
</gene>
<keyword evidence="2" id="KW-0479">Metal-binding</keyword>
<dbReference type="Gene3D" id="3.60.120.10">
    <property type="entry name" value="Anthranilate synthase"/>
    <property type="match status" value="1"/>
</dbReference>
<dbReference type="Proteomes" id="UP001148312">
    <property type="component" value="Unassembled WGS sequence"/>
</dbReference>
<accession>A0A9W9X5P1</accession>
<dbReference type="EMBL" id="JAPWDQ010000006">
    <property type="protein sequence ID" value="KAJ5484095.1"/>
    <property type="molecule type" value="Genomic_DNA"/>
</dbReference>
<dbReference type="InterPro" id="IPR019999">
    <property type="entry name" value="Anth_synth_I-like"/>
</dbReference>
<dbReference type="PANTHER" id="PTHR11236">
    <property type="entry name" value="AMINOBENZOATE/ANTHRANILATE SYNTHASE"/>
    <property type="match status" value="1"/>
</dbReference>
<dbReference type="GeneID" id="81625742"/>
<dbReference type="AlphaFoldDB" id="A0A9W9X5P1"/>
<sequence length="445" mass="49263">MTVDRTSITFTFRGDALEKVAAVLAQFSHEDYFAYEREGEWFIGLGNRSTLLIDPQGKTVTTITGSQENSRSMGQTSISDLAREFVRTNLKAGGKIFGQAGFNFASRLRGKDFKAGQWPLLSLLAPTTELTFRRDEITVAGVDNGRARQLHDLIQSDQVHFDKSLLGSTAQPNTEENPEEYMSRVEQALLEINEGCYTKVIVSRAVNIQSRINMPATLLLGRRAKNPARSFSLNHAGFQATGFSPELVMSAKQGRVITEPLAGTRSRKGSPAEVEKLRQELLNDPKEIVEHVISVREAVEELNRLCVPGSINIDDFMSVRPRGAVQHLGSRVAGRLSNDKDIWDAFEVLFPSITASGIPKDAAIQAIQRLEPQTRELYSGAVIMIEDEESLEAALVLRSVFQDTTRRWIQAGAGVIAQSNPERELRETCEKLASVAPFVVVDSER</sequence>
<comment type="caution">
    <text evidence="6">The sequence shown here is derived from an EMBL/GenBank/DDBJ whole genome shotgun (WGS) entry which is preliminary data.</text>
</comment>
<evidence type="ECO:0000256" key="4">
    <source>
        <dbReference type="ARBA" id="ARBA00023239"/>
    </source>
</evidence>
<evidence type="ECO:0000256" key="1">
    <source>
        <dbReference type="ARBA" id="ARBA00001946"/>
    </source>
</evidence>